<dbReference type="GO" id="GO:0009089">
    <property type="term" value="P:lysine biosynthetic process via diaminopimelate"/>
    <property type="evidence" value="ECO:0007669"/>
    <property type="project" value="TreeGrafter"/>
</dbReference>
<evidence type="ECO:0000313" key="6">
    <source>
        <dbReference type="Proteomes" id="UP001055460"/>
    </source>
</evidence>
<sequence>MTLPDHITIEATRDLTDLVAIPSVSARVEGLDACADKVAALLADAGFQTAIEPGDVGPFVTGEIGEGPFTLVIYNHYDVQPEEPVNLWTAPPFSLTERHGALFGRGAADDKGEFVSRLAGWRLFRERHPGPLPFRLIWIVEGEEEIGSPSLVRFLEKRYPGLQADLCWWEFGEVDTRGRPVVLMGFKGVLAIELSVRTARADLHSSLGAIFDNPLWRLASAVASMRDAAGRVLIKGFYEGIKPDRATSELAASPPFPLEDLMAATGGQKLLGAVTPCNFYEHLNFEPCLNVNGIHGGYEGAGTKTVLPATATAKLDFRLVPGQNPKAVAVLVRLHLDDNGFYDIELIVHDAEVLGVRSDPSHWAVKLGAKLLEKWFGQPAILQPSSAASGLAHPFVHQLGATLFGAGITHHGAMLHSPDENILIDQFHQMIGFSADFFSALASQCGSAADVGYQQRETGS</sequence>
<keyword evidence="5" id="KW-0614">Plasmid</keyword>
<organism evidence="5 6">
    <name type="scientific">Ensifer adhaerens</name>
    <name type="common">Sinorhizobium morelense</name>
    <dbReference type="NCBI Taxonomy" id="106592"/>
    <lineage>
        <taxon>Bacteria</taxon>
        <taxon>Pseudomonadati</taxon>
        <taxon>Pseudomonadota</taxon>
        <taxon>Alphaproteobacteria</taxon>
        <taxon>Hyphomicrobiales</taxon>
        <taxon>Rhizobiaceae</taxon>
        <taxon>Sinorhizobium/Ensifer group</taxon>
        <taxon>Ensifer</taxon>
    </lineage>
</organism>
<dbReference type="InterPro" id="IPR051458">
    <property type="entry name" value="Cyt/Met_Dipeptidase"/>
</dbReference>
<dbReference type="Proteomes" id="UP001055460">
    <property type="component" value="Plasmid pB"/>
</dbReference>
<dbReference type="GO" id="GO:0046872">
    <property type="term" value="F:metal ion binding"/>
    <property type="evidence" value="ECO:0007669"/>
    <property type="project" value="UniProtKB-KW"/>
</dbReference>
<dbReference type="Pfam" id="PF07687">
    <property type="entry name" value="M20_dimer"/>
    <property type="match status" value="1"/>
</dbReference>
<keyword evidence="2" id="KW-0479">Metal-binding</keyword>
<name>A0A9Q8YEK5_ENSAD</name>
<proteinExistence type="predicted"/>
<evidence type="ECO:0000313" key="5">
    <source>
        <dbReference type="EMBL" id="USJ27478.1"/>
    </source>
</evidence>
<dbReference type="PANTHER" id="PTHR43270:SF8">
    <property type="entry name" value="DI- AND TRIPEPTIDASE DUG2-RELATED"/>
    <property type="match status" value="1"/>
</dbReference>
<keyword evidence="3" id="KW-0378">Hydrolase</keyword>
<dbReference type="Pfam" id="PF01546">
    <property type="entry name" value="Peptidase_M20"/>
    <property type="match status" value="1"/>
</dbReference>
<gene>
    <name evidence="5" type="ORF">NE863_34150</name>
</gene>
<dbReference type="RefSeq" id="WP_252161093.1">
    <property type="nucleotide sequence ID" value="NZ_CP098809.1"/>
</dbReference>
<dbReference type="InterPro" id="IPR002933">
    <property type="entry name" value="Peptidase_M20"/>
</dbReference>
<reference evidence="5" key="1">
    <citation type="submission" date="2022-06" db="EMBL/GenBank/DDBJ databases">
        <title>Physiological and biochemical characterization and genomic elucidation of a strain of the genus Ensifer adhaerens M8 that combines arsenic oxidation and chromium reduction.</title>
        <authorList>
            <person name="Li X."/>
            <person name="Yu c."/>
        </authorList>
    </citation>
    <scope>NUCLEOTIDE SEQUENCE</scope>
    <source>
        <strain evidence="5">M8</strain>
        <plasmid evidence="5">pB</plasmid>
    </source>
</reference>
<evidence type="ECO:0000256" key="3">
    <source>
        <dbReference type="ARBA" id="ARBA00022801"/>
    </source>
</evidence>
<accession>A0A9Q8YEK5</accession>
<keyword evidence="1" id="KW-0645">Protease</keyword>
<dbReference type="GO" id="GO:0005829">
    <property type="term" value="C:cytosol"/>
    <property type="evidence" value="ECO:0007669"/>
    <property type="project" value="TreeGrafter"/>
</dbReference>
<dbReference type="SUPFAM" id="SSF53187">
    <property type="entry name" value="Zn-dependent exopeptidases"/>
    <property type="match status" value="1"/>
</dbReference>
<dbReference type="Gene3D" id="3.30.70.360">
    <property type="match status" value="1"/>
</dbReference>
<protein>
    <submittedName>
        <fullName evidence="5">M20/M25/M40 family metallo-hydrolase</fullName>
    </submittedName>
</protein>
<dbReference type="EMBL" id="CP098809">
    <property type="protein sequence ID" value="USJ27478.1"/>
    <property type="molecule type" value="Genomic_DNA"/>
</dbReference>
<evidence type="ECO:0000259" key="4">
    <source>
        <dbReference type="Pfam" id="PF07687"/>
    </source>
</evidence>
<dbReference type="GO" id="GO:0006508">
    <property type="term" value="P:proteolysis"/>
    <property type="evidence" value="ECO:0007669"/>
    <property type="project" value="UniProtKB-KW"/>
</dbReference>
<dbReference type="GO" id="GO:0008233">
    <property type="term" value="F:peptidase activity"/>
    <property type="evidence" value="ECO:0007669"/>
    <property type="project" value="UniProtKB-KW"/>
</dbReference>
<evidence type="ECO:0000256" key="1">
    <source>
        <dbReference type="ARBA" id="ARBA00022670"/>
    </source>
</evidence>
<dbReference type="AlphaFoldDB" id="A0A9Q8YEK5"/>
<dbReference type="PANTHER" id="PTHR43270">
    <property type="entry name" value="BETA-ALA-HIS DIPEPTIDASE"/>
    <property type="match status" value="1"/>
</dbReference>
<geneLocation type="plasmid" evidence="5 6">
    <name>pB</name>
</geneLocation>
<dbReference type="InterPro" id="IPR011650">
    <property type="entry name" value="Peptidase_M20_dimer"/>
</dbReference>
<dbReference type="Gene3D" id="3.40.630.10">
    <property type="entry name" value="Zn peptidases"/>
    <property type="match status" value="1"/>
</dbReference>
<feature type="domain" description="Peptidase M20 dimerisation" evidence="4">
    <location>
        <begin position="196"/>
        <end position="338"/>
    </location>
</feature>
<evidence type="ECO:0000256" key="2">
    <source>
        <dbReference type="ARBA" id="ARBA00022723"/>
    </source>
</evidence>
<dbReference type="GO" id="GO:0009014">
    <property type="term" value="F:succinyl-diaminopimelate desuccinylase activity"/>
    <property type="evidence" value="ECO:0007669"/>
    <property type="project" value="TreeGrafter"/>
</dbReference>